<dbReference type="EMBL" id="BMAU01021377">
    <property type="protein sequence ID" value="GFY26793.1"/>
    <property type="molecule type" value="Genomic_DNA"/>
</dbReference>
<dbReference type="InterPro" id="IPR036397">
    <property type="entry name" value="RNaseH_sf"/>
</dbReference>
<proteinExistence type="predicted"/>
<name>A0A8X7BCT6_TRICX</name>
<dbReference type="PANTHER" id="PTHR46060">
    <property type="entry name" value="MARINER MOS1 TRANSPOSASE-LIKE PROTEIN"/>
    <property type="match status" value="1"/>
</dbReference>
<protein>
    <submittedName>
        <fullName evidence="1">Mariner Mos1 transposase</fullName>
    </submittedName>
</protein>
<keyword evidence="2" id="KW-1185">Reference proteome</keyword>
<accession>A0A8X7BCT6</accession>
<sequence length="129" mass="15051">MDAELKEMAPFGEKIVFHHGNAQAHTSALAAAKLIKLGYELLPHPPYSPDLAPCDFFLFFNLKKSLAGQKCHSNEEVISPQWPTLQTSRKLFSDWLRKLEHRWVKCIELKGDYIEKKLHFFPKFFFFQV</sequence>
<dbReference type="PANTHER" id="PTHR46060:SF1">
    <property type="entry name" value="MARINER MOS1 TRANSPOSASE-LIKE PROTEIN"/>
    <property type="match status" value="1"/>
</dbReference>
<dbReference type="AlphaFoldDB" id="A0A8X7BCT6"/>
<dbReference type="GO" id="GO:0003676">
    <property type="term" value="F:nucleic acid binding"/>
    <property type="evidence" value="ECO:0007669"/>
    <property type="project" value="InterPro"/>
</dbReference>
<evidence type="ECO:0000313" key="2">
    <source>
        <dbReference type="Proteomes" id="UP000887159"/>
    </source>
</evidence>
<dbReference type="InterPro" id="IPR052709">
    <property type="entry name" value="Transposase-MT_Hybrid"/>
</dbReference>
<comment type="caution">
    <text evidence="1">The sequence shown here is derived from an EMBL/GenBank/DDBJ whole genome shotgun (WGS) entry which is preliminary data.</text>
</comment>
<evidence type="ECO:0000313" key="1">
    <source>
        <dbReference type="EMBL" id="GFY26793.1"/>
    </source>
</evidence>
<reference evidence="1" key="1">
    <citation type="submission" date="2020-08" db="EMBL/GenBank/DDBJ databases">
        <title>Multicomponent nature underlies the extraordinary mechanical properties of spider dragline silk.</title>
        <authorList>
            <person name="Kono N."/>
            <person name="Nakamura H."/>
            <person name="Mori M."/>
            <person name="Yoshida Y."/>
            <person name="Ohtoshi R."/>
            <person name="Malay A.D."/>
            <person name="Moran D.A.P."/>
            <person name="Tomita M."/>
            <person name="Numata K."/>
            <person name="Arakawa K."/>
        </authorList>
    </citation>
    <scope>NUCLEOTIDE SEQUENCE</scope>
</reference>
<organism evidence="1 2">
    <name type="scientific">Trichonephila clavipes</name>
    <name type="common">Golden silk orbweaver</name>
    <name type="synonym">Nephila clavipes</name>
    <dbReference type="NCBI Taxonomy" id="2585209"/>
    <lineage>
        <taxon>Eukaryota</taxon>
        <taxon>Metazoa</taxon>
        <taxon>Ecdysozoa</taxon>
        <taxon>Arthropoda</taxon>
        <taxon>Chelicerata</taxon>
        <taxon>Arachnida</taxon>
        <taxon>Araneae</taxon>
        <taxon>Araneomorphae</taxon>
        <taxon>Entelegynae</taxon>
        <taxon>Araneoidea</taxon>
        <taxon>Nephilidae</taxon>
        <taxon>Trichonephila</taxon>
    </lineage>
</organism>
<dbReference type="Gene3D" id="3.30.420.10">
    <property type="entry name" value="Ribonuclease H-like superfamily/Ribonuclease H"/>
    <property type="match status" value="1"/>
</dbReference>
<gene>
    <name evidence="1" type="primary">WN55_08620</name>
    <name evidence="1" type="ORF">TNCV_4375391</name>
</gene>
<dbReference type="Proteomes" id="UP000887159">
    <property type="component" value="Unassembled WGS sequence"/>
</dbReference>